<protein>
    <submittedName>
        <fullName evidence="1">Uncharacterized protein</fullName>
    </submittedName>
</protein>
<name>A0A699K8X2_TANCI</name>
<dbReference type="AlphaFoldDB" id="A0A699K8X2"/>
<proteinExistence type="predicted"/>
<organism evidence="1">
    <name type="scientific">Tanacetum cinerariifolium</name>
    <name type="common">Dalmatian daisy</name>
    <name type="synonym">Chrysanthemum cinerariifolium</name>
    <dbReference type="NCBI Taxonomy" id="118510"/>
    <lineage>
        <taxon>Eukaryota</taxon>
        <taxon>Viridiplantae</taxon>
        <taxon>Streptophyta</taxon>
        <taxon>Embryophyta</taxon>
        <taxon>Tracheophyta</taxon>
        <taxon>Spermatophyta</taxon>
        <taxon>Magnoliopsida</taxon>
        <taxon>eudicotyledons</taxon>
        <taxon>Gunneridae</taxon>
        <taxon>Pentapetalae</taxon>
        <taxon>asterids</taxon>
        <taxon>campanulids</taxon>
        <taxon>Asterales</taxon>
        <taxon>Asteraceae</taxon>
        <taxon>Asteroideae</taxon>
        <taxon>Anthemideae</taxon>
        <taxon>Anthemidinae</taxon>
        <taxon>Tanacetum</taxon>
    </lineage>
</organism>
<sequence length="89" mass="10285">MICDYQCNLRPDGRRDADERLELCRGTTEFIVTTKFMVSGSLYCLAYVYQNSTFLCTKQRSKLQRIEFMNAVQTGPAVLSAELSQIFLW</sequence>
<accession>A0A699K8X2</accession>
<gene>
    <name evidence="1" type="ORF">Tci_650508</name>
</gene>
<evidence type="ECO:0000313" key="1">
    <source>
        <dbReference type="EMBL" id="GFA78536.1"/>
    </source>
</evidence>
<reference evidence="1" key="1">
    <citation type="journal article" date="2019" name="Sci. Rep.">
        <title>Draft genome of Tanacetum cinerariifolium, the natural source of mosquito coil.</title>
        <authorList>
            <person name="Yamashiro T."/>
            <person name="Shiraishi A."/>
            <person name="Satake H."/>
            <person name="Nakayama K."/>
        </authorList>
    </citation>
    <scope>NUCLEOTIDE SEQUENCE</scope>
</reference>
<comment type="caution">
    <text evidence="1">The sequence shown here is derived from an EMBL/GenBank/DDBJ whole genome shotgun (WGS) entry which is preliminary data.</text>
</comment>
<dbReference type="EMBL" id="BKCJ010487493">
    <property type="protein sequence ID" value="GFA78536.1"/>
    <property type="molecule type" value="Genomic_DNA"/>
</dbReference>